<gene>
    <name evidence="2" type="ORF">FQ775_01045</name>
</gene>
<proteinExistence type="predicted"/>
<reference evidence="2" key="1">
    <citation type="submission" date="2020-04" db="EMBL/GenBank/DDBJ databases">
        <title>Nitratireductor sp. nov. isolated from mangrove soil.</title>
        <authorList>
            <person name="Ye Y."/>
        </authorList>
    </citation>
    <scope>NUCLEOTIDE SEQUENCE</scope>
    <source>
        <strain evidence="2">SY7</strain>
    </source>
</reference>
<sequence length="297" mass="33080">MIINTANLDAIRVGFNTAFRRGLGQAQSQYKRIATVVPSSTKENKYGWLGKLPNMREWVGPRHVQGLAEHDYAIRNKSYELTIGVDRDDIEDDNLGVYEPLFVEMGESVAAHPDLLCFGALPGGFSTECYDGQYFFDTDHPVLDANGDTISVANTDGGGGTPWYLLSTRRALKPVIFQERRKPQFVAKDRPTDDNVFDNKEFRYGTDGRWNVGYGFWQMAWGSKQTLDKDGYANAREALMSMKGDYGRPLGLMPDLLVVPPSLEGEAMEVLKAERDAAGATNVYKATAELFVSPWLA</sequence>
<protein>
    <recommendedName>
        <fullName evidence="1">Bacteriophage Mu GpT domain-containing protein</fullName>
    </recommendedName>
</protein>
<feature type="domain" description="Bacteriophage Mu GpT" evidence="1">
    <location>
        <begin position="8"/>
        <end position="296"/>
    </location>
</feature>
<dbReference type="RefSeq" id="WP_146297718.1">
    <property type="nucleotide sequence ID" value="NZ_CP042301.2"/>
</dbReference>
<evidence type="ECO:0000313" key="2">
    <source>
        <dbReference type="EMBL" id="QDY99068.1"/>
    </source>
</evidence>
<dbReference type="OrthoDB" id="9804833at2"/>
<evidence type="ECO:0000313" key="3">
    <source>
        <dbReference type="Proteomes" id="UP000321389"/>
    </source>
</evidence>
<organism evidence="2 3">
    <name type="scientific">Nitratireductor mangrovi</name>
    <dbReference type="NCBI Taxonomy" id="2599600"/>
    <lineage>
        <taxon>Bacteria</taxon>
        <taxon>Pseudomonadati</taxon>
        <taxon>Pseudomonadota</taxon>
        <taxon>Alphaproteobacteria</taxon>
        <taxon>Hyphomicrobiales</taxon>
        <taxon>Phyllobacteriaceae</taxon>
        <taxon>Nitratireductor</taxon>
    </lineage>
</organism>
<name>A0A5B8KU13_9HYPH</name>
<evidence type="ECO:0000259" key="1">
    <source>
        <dbReference type="Pfam" id="PF10124"/>
    </source>
</evidence>
<dbReference type="Pfam" id="PF10124">
    <property type="entry name" value="Mu-like_gpT"/>
    <property type="match status" value="1"/>
</dbReference>
<dbReference type="InterPro" id="IPR018774">
    <property type="entry name" value="Phage_Mu_GpT"/>
</dbReference>
<dbReference type="AlphaFoldDB" id="A0A5B8KU13"/>
<dbReference type="Proteomes" id="UP000321389">
    <property type="component" value="Chromosome"/>
</dbReference>
<dbReference type="KEGG" id="niy:FQ775_01045"/>
<keyword evidence="3" id="KW-1185">Reference proteome</keyword>
<dbReference type="EMBL" id="CP042301">
    <property type="protein sequence ID" value="QDY99068.1"/>
    <property type="molecule type" value="Genomic_DNA"/>
</dbReference>
<accession>A0A5B8KU13</accession>